<dbReference type="InterPro" id="IPR039577">
    <property type="entry name" value="Rad18"/>
</dbReference>
<dbReference type="Pfam" id="PF00097">
    <property type="entry name" value="zf-C3HC4"/>
    <property type="match status" value="1"/>
</dbReference>
<evidence type="ECO:0000256" key="4">
    <source>
        <dbReference type="PROSITE-ProRule" id="PRU00175"/>
    </source>
</evidence>
<dbReference type="GO" id="GO:0006301">
    <property type="term" value="P:DNA damage tolerance"/>
    <property type="evidence" value="ECO:0007669"/>
    <property type="project" value="InterPro"/>
</dbReference>
<dbReference type="GO" id="GO:0097505">
    <property type="term" value="C:Rad6-Rad18 complex"/>
    <property type="evidence" value="ECO:0007669"/>
    <property type="project" value="TreeGrafter"/>
</dbReference>
<evidence type="ECO:0000256" key="5">
    <source>
        <dbReference type="SAM" id="Phobius"/>
    </source>
</evidence>
<dbReference type="PROSITE" id="PS00518">
    <property type="entry name" value="ZF_RING_1"/>
    <property type="match status" value="2"/>
</dbReference>
<dbReference type="GO" id="GO:0061630">
    <property type="term" value="F:ubiquitin protein ligase activity"/>
    <property type="evidence" value="ECO:0007669"/>
    <property type="project" value="InterPro"/>
</dbReference>
<evidence type="ECO:0000313" key="9">
    <source>
        <dbReference type="WBParaSite" id="maker-E.canG7_contigs_5829-snap-gene-0.1-mRNA-1"/>
    </source>
</evidence>
<name>A0A915EXT5_9CEST</name>
<dbReference type="Proteomes" id="UP000887562">
    <property type="component" value="Unplaced"/>
</dbReference>
<dbReference type="Pfam" id="PF13923">
    <property type="entry name" value="zf-C3HC4_2"/>
    <property type="match status" value="1"/>
</dbReference>
<dbReference type="AlphaFoldDB" id="A0A915EXT5"/>
<dbReference type="SMART" id="SM00184">
    <property type="entry name" value="RING"/>
    <property type="match status" value="2"/>
</dbReference>
<dbReference type="PROSITE" id="PS50089">
    <property type="entry name" value="ZF_RING_2"/>
    <property type="match status" value="2"/>
</dbReference>
<evidence type="ECO:0000256" key="3">
    <source>
        <dbReference type="ARBA" id="ARBA00022833"/>
    </source>
</evidence>
<dbReference type="SUPFAM" id="SSF57850">
    <property type="entry name" value="RING/U-box"/>
    <property type="match status" value="2"/>
</dbReference>
<dbReference type="PANTHER" id="PTHR14134:SF2">
    <property type="entry name" value="E3 UBIQUITIN-PROTEIN LIGASE RAD18"/>
    <property type="match status" value="1"/>
</dbReference>
<dbReference type="PANTHER" id="PTHR14134">
    <property type="entry name" value="E3 UBIQUITIN-PROTEIN LIGASE RAD18"/>
    <property type="match status" value="1"/>
</dbReference>
<evidence type="ECO:0000256" key="6">
    <source>
        <dbReference type="SAM" id="SignalP"/>
    </source>
</evidence>
<keyword evidence="5" id="KW-0472">Membrane</keyword>
<feature type="signal peptide" evidence="6">
    <location>
        <begin position="1"/>
        <end position="17"/>
    </location>
</feature>
<protein>
    <submittedName>
        <fullName evidence="9">RING-type domain-containing protein</fullName>
    </submittedName>
</protein>
<reference evidence="9" key="1">
    <citation type="submission" date="2022-11" db="UniProtKB">
        <authorList>
            <consortium name="WormBaseParasite"/>
        </authorList>
    </citation>
    <scope>IDENTIFICATION</scope>
</reference>
<sequence length="269" mass="30723">EYRPLWLVQWLLHTCYCFKIVQPTPHEEQLYSLFSKAIEENFPLYYGPVSWKCTTMDESILECPVCLDEFKHPVMPPCQHAFCFSCILKYIRESGAKCPICRTAFAEEDLRRSLHIEQLLSAKSGVSLTCNQVSFLFPIFSFTVILALATSTLITFRNVTLLPKPLFSAQKIINKTTLSNYMDDSILKCTICGGELKHPVMPPCQHTFCFSCLTNFVRNRGRFCPTCRKVFGKADLRRNLQAVKLLSAKSNDPVPPCESDGYPKLFDFS</sequence>
<keyword evidence="5" id="KW-0812">Transmembrane</keyword>
<keyword evidence="3" id="KW-0862">Zinc</keyword>
<proteinExistence type="predicted"/>
<dbReference type="InterPro" id="IPR001841">
    <property type="entry name" value="Znf_RING"/>
</dbReference>
<feature type="domain" description="RING-type" evidence="7">
    <location>
        <begin position="63"/>
        <end position="102"/>
    </location>
</feature>
<evidence type="ECO:0000313" key="8">
    <source>
        <dbReference type="Proteomes" id="UP000887562"/>
    </source>
</evidence>
<dbReference type="WBParaSite" id="maker-E.canG7_contigs_5829-snap-gene-0.1-mRNA-1">
    <property type="protein sequence ID" value="maker-E.canG7_contigs_5829-snap-gene-0.1-mRNA-1"/>
    <property type="gene ID" value="EcG7_10218"/>
</dbReference>
<dbReference type="Gene3D" id="3.30.40.10">
    <property type="entry name" value="Zinc/RING finger domain, C3HC4 (zinc finger)"/>
    <property type="match status" value="2"/>
</dbReference>
<organism evidence="8 9">
    <name type="scientific">Echinococcus canadensis</name>
    <dbReference type="NCBI Taxonomy" id="519352"/>
    <lineage>
        <taxon>Eukaryota</taxon>
        <taxon>Metazoa</taxon>
        <taxon>Spiralia</taxon>
        <taxon>Lophotrochozoa</taxon>
        <taxon>Platyhelminthes</taxon>
        <taxon>Cestoda</taxon>
        <taxon>Eucestoda</taxon>
        <taxon>Cyclophyllidea</taxon>
        <taxon>Taeniidae</taxon>
        <taxon>Echinococcus</taxon>
        <taxon>Echinococcus canadensis group</taxon>
    </lineage>
</organism>
<dbReference type="InterPro" id="IPR013083">
    <property type="entry name" value="Znf_RING/FYVE/PHD"/>
</dbReference>
<evidence type="ECO:0000256" key="1">
    <source>
        <dbReference type="ARBA" id="ARBA00022723"/>
    </source>
</evidence>
<dbReference type="GO" id="GO:0006513">
    <property type="term" value="P:protein monoubiquitination"/>
    <property type="evidence" value="ECO:0007669"/>
    <property type="project" value="InterPro"/>
</dbReference>
<evidence type="ECO:0000256" key="2">
    <source>
        <dbReference type="ARBA" id="ARBA00022771"/>
    </source>
</evidence>
<evidence type="ECO:0000259" key="7">
    <source>
        <dbReference type="PROSITE" id="PS50089"/>
    </source>
</evidence>
<feature type="chain" id="PRO_5037249573" evidence="6">
    <location>
        <begin position="18"/>
        <end position="269"/>
    </location>
</feature>
<dbReference type="InterPro" id="IPR018957">
    <property type="entry name" value="Znf_C3HC4_RING-type"/>
</dbReference>
<keyword evidence="8" id="KW-1185">Reference proteome</keyword>
<keyword evidence="6" id="KW-0732">Signal</keyword>
<keyword evidence="2 4" id="KW-0863">Zinc-finger</keyword>
<dbReference type="InterPro" id="IPR017907">
    <property type="entry name" value="Znf_RING_CS"/>
</dbReference>
<accession>A0A915EXT5</accession>
<keyword evidence="1" id="KW-0479">Metal-binding</keyword>
<dbReference type="GO" id="GO:0005634">
    <property type="term" value="C:nucleus"/>
    <property type="evidence" value="ECO:0007669"/>
    <property type="project" value="TreeGrafter"/>
</dbReference>
<feature type="transmembrane region" description="Helical" evidence="5">
    <location>
        <begin position="135"/>
        <end position="156"/>
    </location>
</feature>
<dbReference type="GO" id="GO:0003697">
    <property type="term" value="F:single-stranded DNA binding"/>
    <property type="evidence" value="ECO:0007669"/>
    <property type="project" value="InterPro"/>
</dbReference>
<keyword evidence="5" id="KW-1133">Transmembrane helix</keyword>
<feature type="domain" description="RING-type" evidence="7">
    <location>
        <begin position="189"/>
        <end position="228"/>
    </location>
</feature>
<dbReference type="GO" id="GO:0008270">
    <property type="term" value="F:zinc ion binding"/>
    <property type="evidence" value="ECO:0007669"/>
    <property type="project" value="UniProtKB-KW"/>
</dbReference>